<sequence length="693" mass="73701">MRDQHPVQEQATEAAAEEAGGAWWDDLPLALVVADGNGRIVQWGMAAEEMFGYPPEAVVGLDGLDLLLPVGDHAQARAFQRAVTSGRSVTGSFRVRHQDGSLIEVDLMACPVSDPSGQGGGVLVLSAYASAARRAREAQALVDELFARSPVGLAVFDTALRFQRVNPALEAMNGVPKAAHIGRRLAEVLPGLNTEHMEAAMRRTLQFGTPMLIRRIGRTPANTDRDRVWSCSYFRLEDPNGQPVGISASIIDITAHQGATWDGDVGDRRHRQLLNDATLLVGTTLDIQQTAQELADIVVPRLADAVTVDVLQTVSEGADPGAGLAGGVALRRMGLAPSVGTPITDILTPVGRTLAFPANAPYVQALADRRPFLLAHLDARAIAPATPYSDKPARLLGQGMHSFMMAPLIARDVVLGVATFYRAGRSDPYDSADVALACDLTAHASVCIDNARLYSREHDTAVLLQRSLLPQRIQPPEGIEVAHCYQPASDVNEVGGDWYDVIPLGPGKAALVIGDVMGHGIRAAAAMGEMRTTARALARLGLPPDQLLSHLDQAMQELNDPLMATCLYGVCDAGLGRCQLARAGHPPPVTISPNGSARLLDLPVGAPLGIGGITYTSSDIPLAPGSLLVLYTDGLIEKRGTDLDERLTYLTHFLTGAPRPLTDYCDRLIAQLAPHPAEDDIALLIARIGPLPS</sequence>
<dbReference type="SUPFAM" id="SSF55785">
    <property type="entry name" value="PYP-like sensor domain (PAS domain)"/>
    <property type="match status" value="2"/>
</dbReference>
<dbReference type="Pfam" id="PF07228">
    <property type="entry name" value="SpoIIE"/>
    <property type="match status" value="1"/>
</dbReference>
<evidence type="ECO:0000313" key="4">
    <source>
        <dbReference type="Proteomes" id="UP001595993"/>
    </source>
</evidence>
<dbReference type="InterPro" id="IPR029016">
    <property type="entry name" value="GAF-like_dom_sf"/>
</dbReference>
<dbReference type="CDD" id="cd00130">
    <property type="entry name" value="PAS"/>
    <property type="match status" value="1"/>
</dbReference>
<dbReference type="SMART" id="SM00091">
    <property type="entry name" value="PAS"/>
    <property type="match status" value="2"/>
</dbReference>
<feature type="domain" description="PAS" evidence="2">
    <location>
        <begin position="25"/>
        <end position="86"/>
    </location>
</feature>
<evidence type="ECO:0000313" key="3">
    <source>
        <dbReference type="EMBL" id="MFC4612903.1"/>
    </source>
</evidence>
<dbReference type="EMBL" id="JBHSFE010000039">
    <property type="protein sequence ID" value="MFC4612903.1"/>
    <property type="molecule type" value="Genomic_DNA"/>
</dbReference>
<dbReference type="InterPro" id="IPR036457">
    <property type="entry name" value="PPM-type-like_dom_sf"/>
</dbReference>
<accession>A0ABV9GF37</accession>
<proteinExistence type="predicted"/>
<dbReference type="Pfam" id="PF00989">
    <property type="entry name" value="PAS"/>
    <property type="match status" value="1"/>
</dbReference>
<dbReference type="PROSITE" id="PS50112">
    <property type="entry name" value="PAS"/>
    <property type="match status" value="1"/>
</dbReference>
<dbReference type="SUPFAM" id="SSF81606">
    <property type="entry name" value="PP2C-like"/>
    <property type="match status" value="1"/>
</dbReference>
<dbReference type="InterPro" id="IPR035965">
    <property type="entry name" value="PAS-like_dom_sf"/>
</dbReference>
<name>A0ABV9GF37_9ACTN</name>
<dbReference type="InterPro" id="IPR013656">
    <property type="entry name" value="PAS_4"/>
</dbReference>
<dbReference type="Pfam" id="PF08448">
    <property type="entry name" value="PAS_4"/>
    <property type="match status" value="1"/>
</dbReference>
<keyword evidence="4" id="KW-1185">Reference proteome</keyword>
<organism evidence="3 4">
    <name type="scientific">Streptomyces maoxianensis</name>
    <dbReference type="NCBI Taxonomy" id="1459942"/>
    <lineage>
        <taxon>Bacteria</taxon>
        <taxon>Bacillati</taxon>
        <taxon>Actinomycetota</taxon>
        <taxon>Actinomycetes</taxon>
        <taxon>Kitasatosporales</taxon>
        <taxon>Streptomycetaceae</taxon>
        <taxon>Streptomyces</taxon>
    </lineage>
</organism>
<dbReference type="Proteomes" id="UP001595993">
    <property type="component" value="Unassembled WGS sequence"/>
</dbReference>
<dbReference type="Pfam" id="PF01590">
    <property type="entry name" value="GAF"/>
    <property type="match status" value="1"/>
</dbReference>
<dbReference type="NCBIfam" id="TIGR00229">
    <property type="entry name" value="sensory_box"/>
    <property type="match status" value="2"/>
</dbReference>
<reference evidence="4" key="1">
    <citation type="journal article" date="2019" name="Int. J. Syst. Evol. Microbiol.">
        <title>The Global Catalogue of Microorganisms (GCM) 10K type strain sequencing project: providing services to taxonomists for standard genome sequencing and annotation.</title>
        <authorList>
            <consortium name="The Broad Institute Genomics Platform"/>
            <consortium name="The Broad Institute Genome Sequencing Center for Infectious Disease"/>
            <person name="Wu L."/>
            <person name="Ma J."/>
        </authorList>
    </citation>
    <scope>NUCLEOTIDE SEQUENCE [LARGE SCALE GENOMIC DNA]</scope>
    <source>
        <strain evidence="4">CGMCC 4.7139</strain>
    </source>
</reference>
<dbReference type="PANTHER" id="PTHR43156">
    <property type="entry name" value="STAGE II SPORULATION PROTEIN E-RELATED"/>
    <property type="match status" value="1"/>
</dbReference>
<dbReference type="InterPro" id="IPR052016">
    <property type="entry name" value="Bact_Sigma-Reg"/>
</dbReference>
<gene>
    <name evidence="3" type="ORF">ACFO9E_34930</name>
</gene>
<dbReference type="Gene3D" id="3.30.450.40">
    <property type="match status" value="1"/>
</dbReference>
<evidence type="ECO:0000259" key="2">
    <source>
        <dbReference type="PROSITE" id="PS50112"/>
    </source>
</evidence>
<dbReference type="SMART" id="SM00331">
    <property type="entry name" value="PP2C_SIG"/>
    <property type="match status" value="1"/>
</dbReference>
<dbReference type="SUPFAM" id="SSF55781">
    <property type="entry name" value="GAF domain-like"/>
    <property type="match status" value="1"/>
</dbReference>
<comment type="caution">
    <text evidence="3">The sequence shown here is derived from an EMBL/GenBank/DDBJ whole genome shotgun (WGS) entry which is preliminary data.</text>
</comment>
<dbReference type="PANTHER" id="PTHR43156:SF2">
    <property type="entry name" value="STAGE II SPORULATION PROTEIN E"/>
    <property type="match status" value="1"/>
</dbReference>
<dbReference type="Gene3D" id="3.30.450.20">
    <property type="entry name" value="PAS domain"/>
    <property type="match status" value="2"/>
</dbReference>
<dbReference type="InterPro" id="IPR000014">
    <property type="entry name" value="PAS"/>
</dbReference>
<dbReference type="InterPro" id="IPR013767">
    <property type="entry name" value="PAS_fold"/>
</dbReference>
<dbReference type="RefSeq" id="WP_381203376.1">
    <property type="nucleotide sequence ID" value="NZ_JBHSFE010000039.1"/>
</dbReference>
<dbReference type="InterPro" id="IPR001932">
    <property type="entry name" value="PPM-type_phosphatase-like_dom"/>
</dbReference>
<protein>
    <submittedName>
        <fullName evidence="3">SpoIIE family protein phosphatase</fullName>
    </submittedName>
</protein>
<dbReference type="Gene3D" id="3.60.40.10">
    <property type="entry name" value="PPM-type phosphatase domain"/>
    <property type="match status" value="1"/>
</dbReference>
<dbReference type="InterPro" id="IPR003018">
    <property type="entry name" value="GAF"/>
</dbReference>
<keyword evidence="1" id="KW-0378">Hydrolase</keyword>
<dbReference type="SMART" id="SM00065">
    <property type="entry name" value="GAF"/>
    <property type="match status" value="1"/>
</dbReference>
<evidence type="ECO:0000256" key="1">
    <source>
        <dbReference type="ARBA" id="ARBA00022801"/>
    </source>
</evidence>